<evidence type="ECO:0000313" key="2">
    <source>
        <dbReference type="Proteomes" id="UP000053815"/>
    </source>
</evidence>
<sequence>MTVKIASSCAIELSKKRYSDLPERPRSNATINIEKIPEKRPKQRTVPLHLPTFCTEKVPSSSFKRRFQLFVDDNLIKRKRDHSSAAQDILDTCVDHIYAYGKQAPLWYRSLVWF</sequence>
<organism evidence="1">
    <name type="scientific">Mucor ambiguus</name>
    <dbReference type="NCBI Taxonomy" id="91626"/>
    <lineage>
        <taxon>Eukaryota</taxon>
        <taxon>Fungi</taxon>
        <taxon>Fungi incertae sedis</taxon>
        <taxon>Mucoromycota</taxon>
        <taxon>Mucoromycotina</taxon>
        <taxon>Mucoromycetes</taxon>
        <taxon>Mucorales</taxon>
        <taxon>Mucorineae</taxon>
        <taxon>Mucoraceae</taxon>
        <taxon>Mucor</taxon>
    </lineage>
</organism>
<reference evidence="1" key="1">
    <citation type="submission" date="2014-09" db="EMBL/GenBank/DDBJ databases">
        <title>Draft genome sequence of an oleaginous Mucoromycotina fungus Mucor ambiguus NBRC6742.</title>
        <authorList>
            <person name="Takeda I."/>
            <person name="Yamane N."/>
            <person name="Morita T."/>
            <person name="Tamano K."/>
            <person name="Machida M."/>
            <person name="Baker S."/>
            <person name="Koike H."/>
        </authorList>
    </citation>
    <scope>NUCLEOTIDE SEQUENCE</scope>
    <source>
        <strain evidence="1">NBRC 6742</strain>
    </source>
</reference>
<dbReference type="AlphaFoldDB" id="A0A0C9MGA8"/>
<name>A0A0C9MGA8_9FUNG</name>
<dbReference type="Proteomes" id="UP000053815">
    <property type="component" value="Unassembled WGS sequence"/>
</dbReference>
<accession>A0A0C9MGA8</accession>
<proteinExistence type="predicted"/>
<evidence type="ECO:0000313" key="1">
    <source>
        <dbReference type="EMBL" id="GAN02152.1"/>
    </source>
</evidence>
<keyword evidence="2" id="KW-1185">Reference proteome</keyword>
<dbReference type="EMBL" id="DF836306">
    <property type="protein sequence ID" value="GAN02152.1"/>
    <property type="molecule type" value="Genomic_DNA"/>
</dbReference>
<protein>
    <submittedName>
        <fullName evidence="1">Uncharacterized protein</fullName>
    </submittedName>
</protein>
<gene>
    <name evidence="1" type="ORF">MAM1_0017d01593</name>
</gene>